<organism evidence="2 3">
    <name type="scientific">Mycena maculata</name>
    <dbReference type="NCBI Taxonomy" id="230809"/>
    <lineage>
        <taxon>Eukaryota</taxon>
        <taxon>Fungi</taxon>
        <taxon>Dikarya</taxon>
        <taxon>Basidiomycota</taxon>
        <taxon>Agaricomycotina</taxon>
        <taxon>Agaricomycetes</taxon>
        <taxon>Agaricomycetidae</taxon>
        <taxon>Agaricales</taxon>
        <taxon>Marasmiineae</taxon>
        <taxon>Mycenaceae</taxon>
        <taxon>Mycena</taxon>
    </lineage>
</organism>
<reference evidence="2" key="1">
    <citation type="submission" date="2023-03" db="EMBL/GenBank/DDBJ databases">
        <title>Massive genome expansion in bonnet fungi (Mycena s.s.) driven by repeated elements and novel gene families across ecological guilds.</title>
        <authorList>
            <consortium name="Lawrence Berkeley National Laboratory"/>
            <person name="Harder C.B."/>
            <person name="Miyauchi S."/>
            <person name="Viragh M."/>
            <person name="Kuo A."/>
            <person name="Thoen E."/>
            <person name="Andreopoulos B."/>
            <person name="Lu D."/>
            <person name="Skrede I."/>
            <person name="Drula E."/>
            <person name="Henrissat B."/>
            <person name="Morin E."/>
            <person name="Kohler A."/>
            <person name="Barry K."/>
            <person name="LaButti K."/>
            <person name="Morin E."/>
            <person name="Salamov A."/>
            <person name="Lipzen A."/>
            <person name="Mereny Z."/>
            <person name="Hegedus B."/>
            <person name="Baldrian P."/>
            <person name="Stursova M."/>
            <person name="Weitz H."/>
            <person name="Taylor A."/>
            <person name="Grigoriev I.V."/>
            <person name="Nagy L.G."/>
            <person name="Martin F."/>
            <person name="Kauserud H."/>
        </authorList>
    </citation>
    <scope>NUCLEOTIDE SEQUENCE</scope>
    <source>
        <strain evidence="2">CBHHK188m</strain>
    </source>
</reference>
<evidence type="ECO:0000256" key="1">
    <source>
        <dbReference type="SAM" id="MobiDB-lite"/>
    </source>
</evidence>
<accession>A0AAD7JEW1</accession>
<name>A0AAD7JEW1_9AGAR</name>
<dbReference type="EMBL" id="JARJLG010000044">
    <property type="protein sequence ID" value="KAJ7761915.1"/>
    <property type="molecule type" value="Genomic_DNA"/>
</dbReference>
<evidence type="ECO:0000313" key="3">
    <source>
        <dbReference type="Proteomes" id="UP001215280"/>
    </source>
</evidence>
<dbReference type="Proteomes" id="UP001215280">
    <property type="component" value="Unassembled WGS sequence"/>
</dbReference>
<feature type="region of interest" description="Disordered" evidence="1">
    <location>
        <begin position="1"/>
        <end position="102"/>
    </location>
</feature>
<feature type="region of interest" description="Disordered" evidence="1">
    <location>
        <begin position="117"/>
        <end position="142"/>
    </location>
</feature>
<keyword evidence="3" id="KW-1185">Reference proteome</keyword>
<feature type="compositionally biased region" description="Pro residues" evidence="1">
    <location>
        <begin position="45"/>
        <end position="59"/>
    </location>
</feature>
<protein>
    <recommendedName>
        <fullName evidence="4">DNA binding protein Ncp1</fullName>
    </recommendedName>
</protein>
<feature type="compositionally biased region" description="Basic and acidic residues" evidence="1">
    <location>
        <begin position="66"/>
        <end position="86"/>
    </location>
</feature>
<feature type="compositionally biased region" description="Polar residues" evidence="1">
    <location>
        <begin position="117"/>
        <end position="126"/>
    </location>
</feature>
<evidence type="ECO:0008006" key="4">
    <source>
        <dbReference type="Google" id="ProtNLM"/>
    </source>
</evidence>
<dbReference type="AlphaFoldDB" id="A0AAD7JEW1"/>
<comment type="caution">
    <text evidence="2">The sequence shown here is derived from an EMBL/GenBank/DDBJ whole genome shotgun (WGS) entry which is preliminary data.</text>
</comment>
<gene>
    <name evidence="2" type="ORF">DFH07DRAFT_867592</name>
</gene>
<evidence type="ECO:0000313" key="2">
    <source>
        <dbReference type="EMBL" id="KAJ7761915.1"/>
    </source>
</evidence>
<feature type="compositionally biased region" description="Low complexity" evidence="1">
    <location>
        <begin position="19"/>
        <end position="44"/>
    </location>
</feature>
<sequence length="308" mass="32483">MANTPPATEGQTASPLVDTPAAAPTVEEPVPAVEAPAVPAEATPSPSPTPKPASVPPASDPTSETDAERAESVDTVDPKGVPERKASPVSPNGHGRAASLGYAPSVSRRSVLTNADGQTIGGSTFINGAGTTGPSATAEHNESLHQRAASADAVLTDEQKARITKNGAKGNKQLAKIIRTEAKTEKKALNIAVKELAELQKIQKTAVKRETKAQSAYNKTLSTFQKHEAEFLAARSKYEASQSLLTTTTDALEISRNNAKETTASMQDKSQEVDGLRKMFSVDEKEREVKMVELTGKPTTSSRWSIMG</sequence>
<feature type="compositionally biased region" description="Polar residues" evidence="1">
    <location>
        <begin position="1"/>
        <end position="14"/>
    </location>
</feature>
<proteinExistence type="predicted"/>